<feature type="region of interest" description="Disordered" evidence="5">
    <location>
        <begin position="189"/>
        <end position="211"/>
    </location>
</feature>
<feature type="region of interest" description="Disordered" evidence="5">
    <location>
        <begin position="63"/>
        <end position="108"/>
    </location>
</feature>
<comment type="caution">
    <text evidence="7">The sequence shown here is derived from an EMBL/GenBank/DDBJ whole genome shotgun (WGS) entry which is preliminary data.</text>
</comment>
<dbReference type="Gene3D" id="3.30.1150.10">
    <property type="match status" value="1"/>
</dbReference>
<dbReference type="Proteomes" id="UP000295097">
    <property type="component" value="Unassembled WGS sequence"/>
</dbReference>
<evidence type="ECO:0000256" key="2">
    <source>
        <dbReference type="ARBA" id="ARBA00022692"/>
    </source>
</evidence>
<keyword evidence="4 6" id="KW-0472">Membrane</keyword>
<dbReference type="InterPro" id="IPR006260">
    <property type="entry name" value="TonB/TolA_C"/>
</dbReference>
<dbReference type="EMBL" id="SMAR01000016">
    <property type="protein sequence ID" value="TCT37873.1"/>
    <property type="molecule type" value="Genomic_DNA"/>
</dbReference>
<organism evidence="7 8">
    <name type="scientific">Martelella mediterranea</name>
    <dbReference type="NCBI Taxonomy" id="293089"/>
    <lineage>
        <taxon>Bacteria</taxon>
        <taxon>Pseudomonadati</taxon>
        <taxon>Pseudomonadota</taxon>
        <taxon>Alphaproteobacteria</taxon>
        <taxon>Hyphomicrobiales</taxon>
        <taxon>Aurantimonadaceae</taxon>
        <taxon>Martelella</taxon>
    </lineage>
</organism>
<dbReference type="NCBIfam" id="TIGR01352">
    <property type="entry name" value="tonB_Cterm"/>
    <property type="match status" value="1"/>
</dbReference>
<keyword evidence="2 6" id="KW-0812">Transmembrane</keyword>
<evidence type="ECO:0000313" key="7">
    <source>
        <dbReference type="EMBL" id="TCT37873.1"/>
    </source>
</evidence>
<dbReference type="OrthoDB" id="7915513at2"/>
<dbReference type="AlphaFoldDB" id="A0A4R3NPS7"/>
<feature type="transmembrane region" description="Helical" evidence="6">
    <location>
        <begin position="115"/>
        <end position="134"/>
    </location>
</feature>
<reference evidence="7 8" key="1">
    <citation type="submission" date="2019-03" db="EMBL/GenBank/DDBJ databases">
        <title>Freshwater and sediment microbial communities from various areas in North America, analyzing microbe dynamics in response to fracking.</title>
        <authorList>
            <person name="Lamendella R."/>
        </authorList>
    </citation>
    <scope>NUCLEOTIDE SEQUENCE [LARGE SCALE GENOMIC DNA]</scope>
    <source>
        <strain evidence="7 8">175.2</strain>
    </source>
</reference>
<keyword evidence="8" id="KW-1185">Reference proteome</keyword>
<dbReference type="Pfam" id="PF13103">
    <property type="entry name" value="TonB_2"/>
    <property type="match status" value="1"/>
</dbReference>
<gene>
    <name evidence="7" type="ORF">EDC90_101659</name>
</gene>
<accession>A0A4R3NPS7</accession>
<keyword evidence="3 6" id="KW-1133">Transmembrane helix</keyword>
<protein>
    <submittedName>
        <fullName evidence="7">Outer membrane transport energization protein TonB</fullName>
    </submittedName>
</protein>
<feature type="region of interest" description="Disordered" evidence="5">
    <location>
        <begin position="1"/>
        <end position="41"/>
    </location>
</feature>
<sequence>MDNDRAISAFDLPGGARNAEPVETPIDLELDDGDGAWTAPDVEIDAGSDHAFDAAVFRVLEEANATRDNSGGTEGEDDGDVPSRSELLPDDDLSPVSERISSETARTGRKRLSSAALVSVLFHSVVFAAAVHMARTIPEPPQEAGSITVSVVSIGNGDVDALAEGNEDMVANPVEVEAEPVEAEPIAASTPVEQAEAPSVSEAEPLQPQTTETAALEEPVAVAPTPEPEVLSVAPTAEEIPQSVAPAAATVQPEMAEPVESATVSAAEPVSDALEPPEPEVSTAASAAEPIDPERPETETIRAQEDNPEVALDIEAPVPQPSPWRSEPVPQDQVETRQAAQRERQVRQQRRETATGAGGNASANAARGASTGTSQSGSSSGAEATARASDDGAAAMANYAGKVGSRIRRSVGNSRYYRGVGRLSTTVTVNVTVSRSGQIAGVSLARSSGNGQVDTIVIQRARAAGPFGAFPSSYRGSSHSFSLPIRLNLR</sequence>
<feature type="compositionally biased region" description="Low complexity" evidence="5">
    <location>
        <begin position="360"/>
        <end position="386"/>
    </location>
</feature>
<dbReference type="RefSeq" id="WP_132311702.1">
    <property type="nucleotide sequence ID" value="NZ_SMAR01000016.1"/>
</dbReference>
<evidence type="ECO:0000256" key="5">
    <source>
        <dbReference type="SAM" id="MobiDB-lite"/>
    </source>
</evidence>
<name>A0A4R3NPS7_9HYPH</name>
<feature type="compositionally biased region" description="Basic and acidic residues" evidence="5">
    <location>
        <begin position="340"/>
        <end position="353"/>
    </location>
</feature>
<comment type="subcellular location">
    <subcellularLocation>
        <location evidence="1">Membrane</location>
        <topology evidence="1">Single-pass membrane protein</topology>
    </subcellularLocation>
</comment>
<evidence type="ECO:0000256" key="4">
    <source>
        <dbReference type="ARBA" id="ARBA00023136"/>
    </source>
</evidence>
<proteinExistence type="predicted"/>
<dbReference type="SUPFAM" id="SSF74653">
    <property type="entry name" value="TolA/TonB C-terminal domain"/>
    <property type="match status" value="1"/>
</dbReference>
<dbReference type="GO" id="GO:0016020">
    <property type="term" value="C:membrane"/>
    <property type="evidence" value="ECO:0007669"/>
    <property type="project" value="UniProtKB-SubCell"/>
</dbReference>
<evidence type="ECO:0000256" key="3">
    <source>
        <dbReference type="ARBA" id="ARBA00022989"/>
    </source>
</evidence>
<feature type="compositionally biased region" description="Basic and acidic residues" evidence="5">
    <location>
        <begin position="292"/>
        <end position="305"/>
    </location>
</feature>
<evidence type="ECO:0000256" key="6">
    <source>
        <dbReference type="SAM" id="Phobius"/>
    </source>
</evidence>
<evidence type="ECO:0000313" key="8">
    <source>
        <dbReference type="Proteomes" id="UP000295097"/>
    </source>
</evidence>
<evidence type="ECO:0000256" key="1">
    <source>
        <dbReference type="ARBA" id="ARBA00004167"/>
    </source>
</evidence>
<feature type="region of interest" description="Disordered" evidence="5">
    <location>
        <begin position="244"/>
        <end position="386"/>
    </location>
</feature>